<proteinExistence type="predicted"/>
<protein>
    <submittedName>
        <fullName evidence="1">Uncharacterized protein</fullName>
    </submittedName>
</protein>
<keyword evidence="2" id="KW-1185">Reference proteome</keyword>
<dbReference type="EMBL" id="JACHGO010000003">
    <property type="protein sequence ID" value="MBB5143297.1"/>
    <property type="molecule type" value="Genomic_DNA"/>
</dbReference>
<accession>A0A7W8FGZ7</accession>
<dbReference type="Proteomes" id="UP000539075">
    <property type="component" value="Unassembled WGS sequence"/>
</dbReference>
<comment type="caution">
    <text evidence="1">The sequence shown here is derived from an EMBL/GenBank/DDBJ whole genome shotgun (WGS) entry which is preliminary data.</text>
</comment>
<gene>
    <name evidence="1" type="ORF">HNQ38_001385</name>
</gene>
<reference evidence="1 2" key="1">
    <citation type="submission" date="2020-08" db="EMBL/GenBank/DDBJ databases">
        <title>Genomic Encyclopedia of Type Strains, Phase IV (KMG-IV): sequencing the most valuable type-strain genomes for metagenomic binning, comparative biology and taxonomic classification.</title>
        <authorList>
            <person name="Goeker M."/>
        </authorList>
    </citation>
    <scope>NUCLEOTIDE SEQUENCE [LARGE SCALE GENOMIC DNA]</scope>
    <source>
        <strain evidence="1 2">DSM 11275</strain>
    </source>
</reference>
<evidence type="ECO:0000313" key="2">
    <source>
        <dbReference type="Proteomes" id="UP000539075"/>
    </source>
</evidence>
<sequence length="46" mass="5093">MRRLKKVLGRYTQQRRHCPAAAALGGRAGKAETAYTAPDITHLQTQ</sequence>
<evidence type="ECO:0000313" key="1">
    <source>
        <dbReference type="EMBL" id="MBB5143297.1"/>
    </source>
</evidence>
<name>A0A7W8FGZ7_9BACT</name>
<dbReference type="AlphaFoldDB" id="A0A7W8FGZ7"/>
<organism evidence="1 2">
    <name type="scientific">Desulfovibrio intestinalis</name>
    <dbReference type="NCBI Taxonomy" id="58621"/>
    <lineage>
        <taxon>Bacteria</taxon>
        <taxon>Pseudomonadati</taxon>
        <taxon>Thermodesulfobacteriota</taxon>
        <taxon>Desulfovibrionia</taxon>
        <taxon>Desulfovibrionales</taxon>
        <taxon>Desulfovibrionaceae</taxon>
        <taxon>Desulfovibrio</taxon>
    </lineage>
</organism>